<gene>
    <name evidence="1" type="primary">SWPV2-202</name>
</gene>
<reference evidence="1" key="1">
    <citation type="journal article" date="2017" name="BMC Genomics">
        <title>Genomic characterization of two novel pathogenic avipoxviruses isolated from pacific shearwaters (Ardenna spp.).</title>
        <authorList>
            <person name="Sarker S."/>
            <person name="Das S."/>
            <person name="Lavers J.L."/>
            <person name="Hutton I."/>
            <person name="Helbig K."/>
            <person name="Imbery J."/>
            <person name="Upton C."/>
            <person name="Raidal S.R."/>
        </authorList>
    </citation>
    <scope>NUCLEOTIDE SEQUENCE [LARGE SCALE GENOMIC DNA]</scope>
    <source>
        <strain evidence="1">SWPV-2</strain>
    </source>
</reference>
<accession>A0A1V0QGI0</accession>
<dbReference type="Pfam" id="PF03336">
    <property type="entry name" value="Pox_C4_C10"/>
    <property type="match status" value="1"/>
</dbReference>
<proteinExistence type="predicted"/>
<sequence length="356" mass="41340">MGLTCVDEKGNVKVHVFSESLFDDFKLVMFKDLNKDLHEIKRLAKVSKVFDYSKGKEVVEKNKRQSKSVILKDKLSKETISLLKNHIEKELESFDNIIIKNDVTITIYEKGDFFSLHRDFVPLFINNMKCMHLLLYLEVPDKGGETAIYLKENSKDVMQLKTDVIFDKSIPHESIKIEEGTKCIALFDVLIEQNMNKKNIVGKIDYLDAEISLYDKESDNLSLCYCDFKVQRYSEHDSYRAGLILDRSGRCVNVHIDEEIPDGDRLDRIYGSFEIFCYLMSMDLDEIKINNGKNIAWSSLDDHHHFLPKDINLYKKLIPIASEEHSARVEMVGHCNDGDEYISCSVSRYYFNLPDR</sequence>
<dbReference type="EMBL" id="KX857215">
    <property type="protein sequence ID" value="ARE67444.1"/>
    <property type="molecule type" value="Genomic_DNA"/>
</dbReference>
<name>A0A1V0QGI0_CNPV</name>
<evidence type="ECO:0000313" key="1">
    <source>
        <dbReference type="EMBL" id="ARE67444.1"/>
    </source>
</evidence>
<dbReference type="PIRSF" id="PIRSF003698">
    <property type="entry name" value="VAC_C10L"/>
    <property type="match status" value="1"/>
</dbReference>
<dbReference type="Gene3D" id="2.60.120.620">
    <property type="entry name" value="q2cbj1_9rhob like domain"/>
    <property type="match status" value="1"/>
</dbReference>
<organism evidence="1">
    <name type="scientific">Shearwaterpox virus</name>
    <dbReference type="NCBI Taxonomy" id="1974596"/>
    <lineage>
        <taxon>Viruses</taxon>
        <taxon>Varidnaviria</taxon>
        <taxon>Bamfordvirae</taxon>
        <taxon>Nucleocytoviricota</taxon>
        <taxon>Pokkesviricetes</taxon>
        <taxon>Chitovirales</taxon>
        <taxon>Poxviridae</taxon>
        <taxon>Chordopoxvirinae</taxon>
        <taxon>Avipoxvirus</taxon>
        <taxon>Avipoxvirus canarypox</taxon>
        <taxon>Canarypox virus</taxon>
    </lineage>
</organism>
<dbReference type="InterPro" id="IPR005004">
    <property type="entry name" value="Poxvirus_C4/C10"/>
</dbReference>
<dbReference type="Proteomes" id="UP000319767">
    <property type="component" value="Segment"/>
</dbReference>
<protein>
    <submittedName>
        <fullName evidence="1">SWPV2-ORF202</fullName>
    </submittedName>
</protein>